<dbReference type="InterPro" id="IPR045192">
    <property type="entry name" value="AP180-like"/>
</dbReference>
<evidence type="ECO:0000313" key="12">
    <source>
        <dbReference type="Proteomes" id="UP001279734"/>
    </source>
</evidence>
<dbReference type="GO" id="GO:0048268">
    <property type="term" value="P:clathrin coat assembly"/>
    <property type="evidence" value="ECO:0007669"/>
    <property type="project" value="InterPro"/>
</dbReference>
<dbReference type="GO" id="GO:0005546">
    <property type="term" value="F:phosphatidylinositol-4,5-bisphosphate binding"/>
    <property type="evidence" value="ECO:0007669"/>
    <property type="project" value="TreeGrafter"/>
</dbReference>
<comment type="subcellular location">
    <subcellularLocation>
        <location evidence="1">Cytoplasmic vesicle</location>
        <location evidence="1">Clathrin-coated vesicle</location>
    </subcellularLocation>
    <subcellularLocation>
        <location evidence="2">Golgi apparatus</location>
    </subcellularLocation>
    <subcellularLocation>
        <location evidence="3">Membrane</location>
        <location evidence="3">Clathrin-coated pit</location>
    </subcellularLocation>
</comment>
<dbReference type="GO" id="GO:0032050">
    <property type="term" value="F:clathrin heavy chain binding"/>
    <property type="evidence" value="ECO:0007669"/>
    <property type="project" value="TreeGrafter"/>
</dbReference>
<evidence type="ECO:0000256" key="8">
    <source>
        <dbReference type="ARBA" id="ARBA00023329"/>
    </source>
</evidence>
<dbReference type="InterPro" id="IPR008942">
    <property type="entry name" value="ENTH_VHS"/>
</dbReference>
<dbReference type="EMBL" id="BSYO01000012">
    <property type="protein sequence ID" value="GMH13219.1"/>
    <property type="molecule type" value="Genomic_DNA"/>
</dbReference>
<dbReference type="CDD" id="cd16987">
    <property type="entry name" value="ANTH_N_AP180_plant"/>
    <property type="match status" value="1"/>
</dbReference>
<dbReference type="GO" id="GO:0000149">
    <property type="term" value="F:SNARE binding"/>
    <property type="evidence" value="ECO:0007669"/>
    <property type="project" value="TreeGrafter"/>
</dbReference>
<feature type="domain" description="ENTH" evidence="10">
    <location>
        <begin position="23"/>
        <end position="159"/>
    </location>
</feature>
<dbReference type="GO" id="GO:0005794">
    <property type="term" value="C:Golgi apparatus"/>
    <property type="evidence" value="ECO:0007669"/>
    <property type="project" value="UniProtKB-SubCell"/>
</dbReference>
<evidence type="ECO:0000256" key="4">
    <source>
        <dbReference type="ARBA" id="ARBA00022583"/>
    </source>
</evidence>
<dbReference type="FunFam" id="1.25.40.90:FF:000019">
    <property type="entry name" value="Clathrin coat assembly protein"/>
    <property type="match status" value="1"/>
</dbReference>
<feature type="region of interest" description="Disordered" evidence="9">
    <location>
        <begin position="331"/>
        <end position="384"/>
    </location>
</feature>
<comment type="caution">
    <text evidence="11">The sequence shown here is derived from an EMBL/GenBank/DDBJ whole genome shotgun (WGS) entry which is preliminary data.</text>
</comment>
<dbReference type="GO" id="GO:0006900">
    <property type="term" value="P:vesicle budding from membrane"/>
    <property type="evidence" value="ECO:0007669"/>
    <property type="project" value="TreeGrafter"/>
</dbReference>
<dbReference type="Gene3D" id="1.20.58.150">
    <property type="entry name" value="ANTH domain"/>
    <property type="match status" value="1"/>
</dbReference>
<name>A0AAD3SM86_NEPGR</name>
<dbReference type="AlphaFoldDB" id="A0AAD3SM86"/>
<evidence type="ECO:0000256" key="6">
    <source>
        <dbReference type="ARBA" id="ARBA00023136"/>
    </source>
</evidence>
<protein>
    <recommendedName>
        <fullName evidence="10">ENTH domain-containing protein</fullName>
    </recommendedName>
</protein>
<keyword evidence="4" id="KW-0254">Endocytosis</keyword>
<evidence type="ECO:0000256" key="5">
    <source>
        <dbReference type="ARBA" id="ARBA00023034"/>
    </source>
</evidence>
<dbReference type="GO" id="GO:0005905">
    <property type="term" value="C:clathrin-coated pit"/>
    <property type="evidence" value="ECO:0007669"/>
    <property type="project" value="UniProtKB-SubCell"/>
</dbReference>
<dbReference type="InterPro" id="IPR048050">
    <property type="entry name" value="ANTH_N_plant"/>
</dbReference>
<keyword evidence="7" id="KW-0168">Coated pit</keyword>
<dbReference type="InterPro" id="IPR013809">
    <property type="entry name" value="ENTH"/>
</dbReference>
<dbReference type="InterPro" id="IPR014712">
    <property type="entry name" value="ANTH_dom_sf"/>
</dbReference>
<proteinExistence type="predicted"/>
<keyword evidence="5" id="KW-0333">Golgi apparatus</keyword>
<feature type="compositionally biased region" description="Basic and acidic residues" evidence="9">
    <location>
        <begin position="333"/>
        <end position="345"/>
    </location>
</feature>
<keyword evidence="6" id="KW-0472">Membrane</keyword>
<gene>
    <name evidence="11" type="ORF">Nepgr_015060</name>
</gene>
<dbReference type="Proteomes" id="UP001279734">
    <property type="component" value="Unassembled WGS sequence"/>
</dbReference>
<dbReference type="Gene3D" id="1.25.40.90">
    <property type="match status" value="1"/>
</dbReference>
<evidence type="ECO:0000313" key="11">
    <source>
        <dbReference type="EMBL" id="GMH13219.1"/>
    </source>
</evidence>
<evidence type="ECO:0000256" key="7">
    <source>
        <dbReference type="ARBA" id="ARBA00023176"/>
    </source>
</evidence>
<dbReference type="PANTHER" id="PTHR22951:SF12">
    <property type="entry name" value="OS05G0426100 PROTEIN"/>
    <property type="match status" value="1"/>
</dbReference>
<keyword evidence="12" id="KW-1185">Reference proteome</keyword>
<dbReference type="GO" id="GO:0005545">
    <property type="term" value="F:1-phosphatidylinositol binding"/>
    <property type="evidence" value="ECO:0007669"/>
    <property type="project" value="InterPro"/>
</dbReference>
<dbReference type="Pfam" id="PF07651">
    <property type="entry name" value="ANTH"/>
    <property type="match status" value="1"/>
</dbReference>
<reference evidence="11" key="1">
    <citation type="submission" date="2023-05" db="EMBL/GenBank/DDBJ databases">
        <title>Nepenthes gracilis genome sequencing.</title>
        <authorList>
            <person name="Fukushima K."/>
        </authorList>
    </citation>
    <scope>NUCLEOTIDE SEQUENCE</scope>
    <source>
        <strain evidence="11">SING2019-196</strain>
    </source>
</reference>
<evidence type="ECO:0000256" key="9">
    <source>
        <dbReference type="SAM" id="MobiDB-lite"/>
    </source>
</evidence>
<evidence type="ECO:0000256" key="1">
    <source>
        <dbReference type="ARBA" id="ARBA00004132"/>
    </source>
</evidence>
<dbReference type="FunFam" id="1.20.58.150:FF:000005">
    <property type="entry name" value="putative clathrin assembly protein At2g25430"/>
    <property type="match status" value="1"/>
</dbReference>
<dbReference type="PROSITE" id="PS50942">
    <property type="entry name" value="ENTH"/>
    <property type="match status" value="1"/>
</dbReference>
<dbReference type="GO" id="GO:0072583">
    <property type="term" value="P:clathrin-dependent endocytosis"/>
    <property type="evidence" value="ECO:0007669"/>
    <property type="project" value="InterPro"/>
</dbReference>
<dbReference type="SMART" id="SM00273">
    <property type="entry name" value="ENTH"/>
    <property type="match status" value="1"/>
</dbReference>
<organism evidence="11 12">
    <name type="scientific">Nepenthes gracilis</name>
    <name type="common">Slender pitcher plant</name>
    <dbReference type="NCBI Taxonomy" id="150966"/>
    <lineage>
        <taxon>Eukaryota</taxon>
        <taxon>Viridiplantae</taxon>
        <taxon>Streptophyta</taxon>
        <taxon>Embryophyta</taxon>
        <taxon>Tracheophyta</taxon>
        <taxon>Spermatophyta</taxon>
        <taxon>Magnoliopsida</taxon>
        <taxon>eudicotyledons</taxon>
        <taxon>Gunneridae</taxon>
        <taxon>Pentapetalae</taxon>
        <taxon>Caryophyllales</taxon>
        <taxon>Nepenthaceae</taxon>
        <taxon>Nepenthes</taxon>
    </lineage>
</organism>
<dbReference type="SUPFAM" id="SSF48464">
    <property type="entry name" value="ENTH/VHS domain"/>
    <property type="match status" value="1"/>
</dbReference>
<dbReference type="InterPro" id="IPR011417">
    <property type="entry name" value="ANTH_dom"/>
</dbReference>
<evidence type="ECO:0000256" key="3">
    <source>
        <dbReference type="ARBA" id="ARBA00004600"/>
    </source>
</evidence>
<dbReference type="GO" id="GO:0030136">
    <property type="term" value="C:clathrin-coated vesicle"/>
    <property type="evidence" value="ECO:0007669"/>
    <property type="project" value="UniProtKB-SubCell"/>
</dbReference>
<feature type="compositionally biased region" description="Basic and acidic residues" evidence="9">
    <location>
        <begin position="364"/>
        <end position="384"/>
    </location>
</feature>
<sequence length="600" mass="66935">MAWRRAIGIVKDHTSIGLAKVNNSSNSLSDLDVAIVKATRHEQYPAEEKYVREILSLTSCSRHYIGACVNTICQRLNKTKNWVVALKTLMLIQQLLAEGDPAYEHEIFFATRRGTRLLNLSDFRDTSSSNSWDYSAFVRTYALYLDERLEYWMQGRRRKHNACAYSYNEEDDDQEGIGLGLACTSSTPPVKEMKIEQILSKMQHLMQLLERFLATRPTGTAKQNRIVMVALYPIVRESFQNYHEITDILSILIDKFMGLEVPECVKAYHIFCRASKQFDELDAYYVWCKDVGIARSSEYPQVERITPKKLDLMDEFIRDKAANAYSKRLITKRSQEENGENKESDALEEDLNNIKALPPPEGFSDGKVEEDKKEPPPPPEKQDDKILQKEADLLQLGDDAVTSKKHGNQLALALFDGGDAAPTGPPPALVWEAFSDSTDWEMALVKSESYLPHQKASLGGGLDMLLLDGLYQQGATMAAISAANSGCTGSASSIGFGSAGKPPSQMLALPAPPSTSSGALTNVNADPFSASIGVAPPPSVQMADLEKKQRLLLEEQMMWQQYAKDGMQGQIGLANYQTRQQNMGGHPHRHGFDCGYSRKW</sequence>
<evidence type="ECO:0000256" key="2">
    <source>
        <dbReference type="ARBA" id="ARBA00004555"/>
    </source>
</evidence>
<dbReference type="SUPFAM" id="SSF89009">
    <property type="entry name" value="GAT-like domain"/>
    <property type="match status" value="1"/>
</dbReference>
<accession>A0AAD3SM86</accession>
<keyword evidence="8" id="KW-0968">Cytoplasmic vesicle</keyword>
<evidence type="ECO:0000259" key="10">
    <source>
        <dbReference type="PROSITE" id="PS50942"/>
    </source>
</evidence>
<dbReference type="PANTHER" id="PTHR22951">
    <property type="entry name" value="CLATHRIN ASSEMBLY PROTEIN"/>
    <property type="match status" value="1"/>
</dbReference>